<dbReference type="AlphaFoldDB" id="A0A8E0WM14"/>
<proteinExistence type="predicted"/>
<protein>
    <submittedName>
        <fullName evidence="1">Uncharacterized protein</fullName>
    </submittedName>
</protein>
<organism evidence="1 2">
    <name type="scientific">Rickettsia tamurae subsp. buchneri</name>
    <dbReference type="NCBI Taxonomy" id="1462938"/>
    <lineage>
        <taxon>Bacteria</taxon>
        <taxon>Pseudomonadati</taxon>
        <taxon>Pseudomonadota</taxon>
        <taxon>Alphaproteobacteria</taxon>
        <taxon>Rickettsiales</taxon>
        <taxon>Rickettsiaceae</taxon>
        <taxon>Rickettsieae</taxon>
        <taxon>Rickettsia</taxon>
        <taxon>spotted fever group</taxon>
    </lineage>
</organism>
<gene>
    <name evidence="1" type="ORF">REISMN_03505</name>
</gene>
<evidence type="ECO:0000313" key="2">
    <source>
        <dbReference type="Proteomes" id="UP000027161"/>
    </source>
</evidence>
<dbReference type="Proteomes" id="UP000027161">
    <property type="component" value="Unassembled WGS sequence"/>
</dbReference>
<name>A0A8E0WM14_9RICK</name>
<sequence>MPNASSDIVQKIESKIILNNVSFVLIEELNS</sequence>
<reference evidence="1 2" key="1">
    <citation type="submission" date="2014-02" db="EMBL/GenBank/DDBJ databases">
        <title>Draft genome sequence of Rickettsia buchneri sp. nov. ISO7T.</title>
        <authorList>
            <person name="Felsheim R.F."/>
            <person name="Kurtti T.J."/>
            <person name="Munderloh U.G."/>
        </authorList>
    </citation>
    <scope>NUCLEOTIDE SEQUENCE [LARGE SCALE GENOMIC DNA]</scope>
    <source>
        <strain evidence="1 2">ISO7</strain>
    </source>
</reference>
<dbReference type="EMBL" id="JFKF01000062">
    <property type="protein sequence ID" value="KDO03105.1"/>
    <property type="molecule type" value="Genomic_DNA"/>
</dbReference>
<comment type="caution">
    <text evidence="1">The sequence shown here is derived from an EMBL/GenBank/DDBJ whole genome shotgun (WGS) entry which is preliminary data.</text>
</comment>
<accession>A0A8E0WM14</accession>
<evidence type="ECO:0000313" key="1">
    <source>
        <dbReference type="EMBL" id="KDO03105.1"/>
    </source>
</evidence>
<keyword evidence="2" id="KW-1185">Reference proteome</keyword>